<dbReference type="SMART" id="SM00347">
    <property type="entry name" value="HTH_MARR"/>
    <property type="match status" value="1"/>
</dbReference>
<dbReference type="Gene3D" id="1.10.10.10">
    <property type="entry name" value="Winged helix-like DNA-binding domain superfamily/Winged helix DNA-binding domain"/>
    <property type="match status" value="1"/>
</dbReference>
<keyword evidence="7" id="KW-1185">Reference proteome</keyword>
<protein>
    <submittedName>
        <fullName evidence="6">DNA-binding MarR family transcriptional regulator</fullName>
    </submittedName>
</protein>
<accession>A0A7W4YGV9</accession>
<evidence type="ECO:0000259" key="5">
    <source>
        <dbReference type="PROSITE" id="PS50995"/>
    </source>
</evidence>
<dbReference type="SUPFAM" id="SSF46785">
    <property type="entry name" value="Winged helix' DNA-binding domain"/>
    <property type="match status" value="1"/>
</dbReference>
<dbReference type="PROSITE" id="PS01117">
    <property type="entry name" value="HTH_MARR_1"/>
    <property type="match status" value="1"/>
</dbReference>
<dbReference type="EMBL" id="JACHWJ010000003">
    <property type="protein sequence ID" value="MBB2958295.1"/>
    <property type="molecule type" value="Genomic_DNA"/>
</dbReference>
<keyword evidence="1" id="KW-0805">Transcription regulation</keyword>
<dbReference type="InterPro" id="IPR036390">
    <property type="entry name" value="WH_DNA-bd_sf"/>
</dbReference>
<dbReference type="PRINTS" id="PR00598">
    <property type="entry name" value="HTHMARR"/>
</dbReference>
<evidence type="ECO:0000256" key="3">
    <source>
        <dbReference type="ARBA" id="ARBA00023163"/>
    </source>
</evidence>
<dbReference type="PANTHER" id="PTHR33164">
    <property type="entry name" value="TRANSCRIPTIONAL REGULATOR, MARR FAMILY"/>
    <property type="match status" value="1"/>
</dbReference>
<name>A0A7W4YGV9_9MICO</name>
<dbReference type="Pfam" id="PF12802">
    <property type="entry name" value="MarR_2"/>
    <property type="match status" value="1"/>
</dbReference>
<proteinExistence type="predicted"/>
<evidence type="ECO:0000313" key="7">
    <source>
        <dbReference type="Proteomes" id="UP000545286"/>
    </source>
</evidence>
<dbReference type="InterPro" id="IPR039422">
    <property type="entry name" value="MarR/SlyA-like"/>
</dbReference>
<evidence type="ECO:0000256" key="4">
    <source>
        <dbReference type="SAM" id="MobiDB-lite"/>
    </source>
</evidence>
<gene>
    <name evidence="6" type="ORF">FHX72_002440</name>
</gene>
<dbReference type="PANTHER" id="PTHR33164:SF43">
    <property type="entry name" value="HTH-TYPE TRANSCRIPTIONAL REPRESSOR YETL"/>
    <property type="match status" value="1"/>
</dbReference>
<dbReference type="GO" id="GO:0006950">
    <property type="term" value="P:response to stress"/>
    <property type="evidence" value="ECO:0007669"/>
    <property type="project" value="TreeGrafter"/>
</dbReference>
<dbReference type="InterPro" id="IPR000835">
    <property type="entry name" value="HTH_MarR-typ"/>
</dbReference>
<dbReference type="RefSeq" id="WP_183625277.1">
    <property type="nucleotide sequence ID" value="NZ_JACHWJ010000003.1"/>
</dbReference>
<dbReference type="GO" id="GO:0003677">
    <property type="term" value="F:DNA binding"/>
    <property type="evidence" value="ECO:0007669"/>
    <property type="project" value="UniProtKB-KW"/>
</dbReference>
<organism evidence="6 7">
    <name type="scientific">Pseudoclavibacter helvolus</name>
    <dbReference type="NCBI Taxonomy" id="255205"/>
    <lineage>
        <taxon>Bacteria</taxon>
        <taxon>Bacillati</taxon>
        <taxon>Actinomycetota</taxon>
        <taxon>Actinomycetes</taxon>
        <taxon>Micrococcales</taxon>
        <taxon>Microbacteriaceae</taxon>
        <taxon>Pseudoclavibacter</taxon>
    </lineage>
</organism>
<dbReference type="InterPro" id="IPR036388">
    <property type="entry name" value="WH-like_DNA-bd_sf"/>
</dbReference>
<keyword evidence="3" id="KW-0804">Transcription</keyword>
<evidence type="ECO:0000256" key="1">
    <source>
        <dbReference type="ARBA" id="ARBA00023015"/>
    </source>
</evidence>
<dbReference type="InterPro" id="IPR023187">
    <property type="entry name" value="Tscrpt_reg_MarR-type_CS"/>
</dbReference>
<comment type="caution">
    <text evidence="6">The sequence shown here is derived from an EMBL/GenBank/DDBJ whole genome shotgun (WGS) entry which is preliminary data.</text>
</comment>
<dbReference type="AlphaFoldDB" id="A0A7W4YGV9"/>
<dbReference type="GO" id="GO:0003700">
    <property type="term" value="F:DNA-binding transcription factor activity"/>
    <property type="evidence" value="ECO:0007669"/>
    <property type="project" value="InterPro"/>
</dbReference>
<evidence type="ECO:0000256" key="2">
    <source>
        <dbReference type="ARBA" id="ARBA00023125"/>
    </source>
</evidence>
<feature type="domain" description="HTH marR-type" evidence="5">
    <location>
        <begin position="26"/>
        <end position="159"/>
    </location>
</feature>
<dbReference type="PROSITE" id="PS50995">
    <property type="entry name" value="HTH_MARR_2"/>
    <property type="match status" value="1"/>
</dbReference>
<keyword evidence="2 6" id="KW-0238">DNA-binding</keyword>
<evidence type="ECO:0000313" key="6">
    <source>
        <dbReference type="EMBL" id="MBB2958295.1"/>
    </source>
</evidence>
<sequence>MAHKPAERSSGYWYPTGGEHATSVDVLNLLREYREAEAKMRARTRSSMRMNENDLLALRFLLQQQRHGKAVVQKDLGERLNISSASVTGLVDRLVKSGHVERRPHPTDRRASIIAATGESDKEVRETLGVMHQRMIAVVDSLSVEELDGVAKFLSGMVGSVAAPEPEGVDAGDGSGAQVAEGPDDAPVMVVHGC</sequence>
<feature type="region of interest" description="Disordered" evidence="4">
    <location>
        <begin position="164"/>
        <end position="186"/>
    </location>
</feature>
<reference evidence="6 7" key="1">
    <citation type="submission" date="2020-08" db="EMBL/GenBank/DDBJ databases">
        <title>Sequencing the genomes of 1000 actinobacteria strains.</title>
        <authorList>
            <person name="Klenk H.-P."/>
        </authorList>
    </citation>
    <scope>NUCLEOTIDE SEQUENCE [LARGE SCALE GENOMIC DNA]</scope>
    <source>
        <strain evidence="6 7">DSM 20419</strain>
    </source>
</reference>
<dbReference type="Proteomes" id="UP000545286">
    <property type="component" value="Unassembled WGS sequence"/>
</dbReference>